<accession>A0A4R8LL55</accession>
<evidence type="ECO:0000313" key="4">
    <source>
        <dbReference type="Proteomes" id="UP000294581"/>
    </source>
</evidence>
<dbReference type="AlphaFoldDB" id="A0A4R8LL55"/>
<keyword evidence="2" id="KW-1133">Transmembrane helix</keyword>
<feature type="transmembrane region" description="Helical" evidence="2">
    <location>
        <begin position="9"/>
        <end position="26"/>
    </location>
</feature>
<comment type="caution">
    <text evidence="3">The sequence shown here is derived from an EMBL/GenBank/DDBJ whole genome shotgun (WGS) entry which is preliminary data.</text>
</comment>
<protein>
    <submittedName>
        <fullName evidence="3">Uncharacterized protein</fullName>
    </submittedName>
</protein>
<keyword evidence="4" id="KW-1185">Reference proteome</keyword>
<keyword evidence="2" id="KW-0472">Membrane</keyword>
<sequence length="65" mass="7306">MSPKRRNDWAWPVIGGIGVGLSTMFLCMPQSREAMADTIERAISGGQRQQRNQQQQMRGSQPYAP</sequence>
<dbReference type="Proteomes" id="UP000294581">
    <property type="component" value="Unassembled WGS sequence"/>
</dbReference>
<dbReference type="EMBL" id="SORF01000008">
    <property type="protein sequence ID" value="TDY45303.1"/>
    <property type="molecule type" value="Genomic_DNA"/>
</dbReference>
<evidence type="ECO:0000256" key="1">
    <source>
        <dbReference type="SAM" id="MobiDB-lite"/>
    </source>
</evidence>
<feature type="region of interest" description="Disordered" evidence="1">
    <location>
        <begin position="40"/>
        <end position="65"/>
    </location>
</feature>
<evidence type="ECO:0000256" key="2">
    <source>
        <dbReference type="SAM" id="Phobius"/>
    </source>
</evidence>
<name>A0A4R8LL55_9BACL</name>
<gene>
    <name evidence="3" type="ORF">C7445_108127</name>
</gene>
<reference evidence="3 4" key="1">
    <citation type="submission" date="2019-03" db="EMBL/GenBank/DDBJ databases">
        <title>Genomic Encyclopedia of Type Strains, Phase IV (KMG-IV): sequencing the most valuable type-strain genomes for metagenomic binning, comparative biology and taxonomic classification.</title>
        <authorList>
            <person name="Goeker M."/>
        </authorList>
    </citation>
    <scope>NUCLEOTIDE SEQUENCE [LARGE SCALE GENOMIC DNA]</scope>
    <source>
        <strain evidence="3 4">DSM 17974</strain>
    </source>
</reference>
<organism evidence="3 4">
    <name type="scientific">Alicyclobacillus sacchari</name>
    <dbReference type="NCBI Taxonomy" id="392010"/>
    <lineage>
        <taxon>Bacteria</taxon>
        <taxon>Bacillati</taxon>
        <taxon>Bacillota</taxon>
        <taxon>Bacilli</taxon>
        <taxon>Bacillales</taxon>
        <taxon>Alicyclobacillaceae</taxon>
        <taxon>Alicyclobacillus</taxon>
    </lineage>
</organism>
<evidence type="ECO:0000313" key="3">
    <source>
        <dbReference type="EMBL" id="TDY45303.1"/>
    </source>
</evidence>
<keyword evidence="2" id="KW-0812">Transmembrane</keyword>
<feature type="compositionally biased region" description="Low complexity" evidence="1">
    <location>
        <begin position="45"/>
        <end position="65"/>
    </location>
</feature>
<proteinExistence type="predicted"/>